<dbReference type="PANTHER" id="PTHR41283">
    <property type="entry name" value="AMINOGLYCOSIDE PHOSPHOTRANSFERASE"/>
    <property type="match status" value="1"/>
</dbReference>
<gene>
    <name evidence="2" type="ORF">FYJ75_12295</name>
</gene>
<keyword evidence="3" id="KW-1185">Reference proteome</keyword>
<dbReference type="InterPro" id="IPR011009">
    <property type="entry name" value="Kinase-like_dom_sf"/>
</dbReference>
<proteinExistence type="predicted"/>
<dbReference type="RefSeq" id="WP_154430731.1">
    <property type="nucleotide sequence ID" value="NZ_VUNI01000025.1"/>
</dbReference>
<dbReference type="Pfam" id="PF01636">
    <property type="entry name" value="APH"/>
    <property type="match status" value="1"/>
</dbReference>
<dbReference type="PANTHER" id="PTHR41283:SF1">
    <property type="entry name" value="AMINOGLYCOSIDE PHOSPHOTRANSFERASE DOMAIN-CONTAINING PROTEIN"/>
    <property type="match status" value="1"/>
</dbReference>
<evidence type="ECO:0000313" key="3">
    <source>
        <dbReference type="Proteomes" id="UP000474024"/>
    </source>
</evidence>
<feature type="domain" description="Aminoglycoside phosphotransferase" evidence="1">
    <location>
        <begin position="14"/>
        <end position="235"/>
    </location>
</feature>
<protein>
    <submittedName>
        <fullName evidence="2">Phosphotransferase</fullName>
    </submittedName>
</protein>
<reference evidence="2 3" key="1">
    <citation type="submission" date="2019-08" db="EMBL/GenBank/DDBJ databases">
        <title>In-depth cultivation of the pig gut microbiome towards novel bacterial diversity and tailored functional studies.</title>
        <authorList>
            <person name="Wylensek D."/>
            <person name="Hitch T.C.A."/>
            <person name="Clavel T."/>
        </authorList>
    </citation>
    <scope>NUCLEOTIDE SEQUENCE [LARGE SCALE GENOMIC DNA]</scope>
    <source>
        <strain evidence="2 3">MUC/MUC-530-WT-4D</strain>
    </source>
</reference>
<dbReference type="Gene3D" id="3.90.1200.10">
    <property type="match status" value="1"/>
</dbReference>
<evidence type="ECO:0000313" key="2">
    <source>
        <dbReference type="EMBL" id="MST75760.1"/>
    </source>
</evidence>
<sequence length="306" mass="36040">MFKDIKNSETWESIKKVSKGWSSDNKYFIKTKDGKCLLLRISDIEQYSIKQKEYEIIKKYSKLGINMSLPIDFGICNNEKNVYMLLTWVEGKDLEEILPTLTENEQYQLGREAGKILKKIHSIVVEEDDLPKDTKKPKKILQLSRYEDSKVRIDGDEIAINYVKENIDQIWRQKPVYMHGDYHPGNLIYTKEGAIGVIDFNRWEIGDPYEEFYKLESFGIENSIPYCIGQIDAYFDDEIPNDFWITLAVYVAHASLYSIKWAEKFGQEEIDGMVARCRMAFEDYEDFNTYIPKWYTDKYKKCALSK</sequence>
<keyword evidence="2" id="KW-0808">Transferase</keyword>
<dbReference type="GO" id="GO:0016740">
    <property type="term" value="F:transferase activity"/>
    <property type="evidence" value="ECO:0007669"/>
    <property type="project" value="UniProtKB-KW"/>
</dbReference>
<dbReference type="Proteomes" id="UP000474024">
    <property type="component" value="Unassembled WGS sequence"/>
</dbReference>
<dbReference type="SUPFAM" id="SSF56112">
    <property type="entry name" value="Protein kinase-like (PK-like)"/>
    <property type="match status" value="1"/>
</dbReference>
<accession>A0A6L5YTH0</accession>
<dbReference type="AlphaFoldDB" id="A0A6L5YTH0"/>
<name>A0A6L5YTH0_9FIRM</name>
<evidence type="ECO:0000259" key="1">
    <source>
        <dbReference type="Pfam" id="PF01636"/>
    </source>
</evidence>
<comment type="caution">
    <text evidence="2">The sequence shown here is derived from an EMBL/GenBank/DDBJ whole genome shotgun (WGS) entry which is preliminary data.</text>
</comment>
<dbReference type="InterPro" id="IPR002575">
    <property type="entry name" value="Aminoglycoside_PTrfase"/>
</dbReference>
<dbReference type="EMBL" id="VUNI01000025">
    <property type="protein sequence ID" value="MST75760.1"/>
    <property type="molecule type" value="Genomic_DNA"/>
</dbReference>
<organism evidence="2 3">
    <name type="scientific">Roseburia porci</name>
    <dbReference type="NCBI Taxonomy" id="2605790"/>
    <lineage>
        <taxon>Bacteria</taxon>
        <taxon>Bacillati</taxon>
        <taxon>Bacillota</taxon>
        <taxon>Clostridia</taxon>
        <taxon>Lachnospirales</taxon>
        <taxon>Lachnospiraceae</taxon>
        <taxon>Roseburia</taxon>
    </lineage>
</organism>